<dbReference type="Proteomes" id="UP001370490">
    <property type="component" value="Unassembled WGS sequence"/>
</dbReference>
<keyword evidence="1" id="KW-0653">Protein transport</keyword>
<dbReference type="AlphaFoldDB" id="A0AAN8Z0F0"/>
<accession>A0AAN8Z0F0</accession>
<keyword evidence="1" id="KW-0809">Transit peptide</keyword>
<sequence>MGHKTRNASESSNSPTLLLLHKAITYEAGKMNTIQWTREDRNQQQNKTQNNPLGQWCPSEKSGWLCFDTIPVYERGSVLFLSFPKEGREDHHIFSIHLNYRIICKFNATKLDIHVMPFIFVHFVQRLIYRVMHKEGNISAQFVDNAYFVIPSWKLMRGDQQGIGTGGKSPGKNNVAAASSATPNRGKGFKVLKKCPPEDLCKELCFENPLLPSLQFPARRTIFLDLDETLIHSKTDPSPQKFDFIVKPKINGEIMTFYVLKRPGVDEFLDKLRENFEVIVFSAGLREFASLVLDRLDKIQ</sequence>
<keyword evidence="1" id="KW-0813">Transport</keyword>
<comment type="caution">
    <text evidence="3">The sequence shown here is derived from an EMBL/GenBank/DDBJ whole genome shotgun (WGS) entry which is preliminary data.</text>
</comment>
<feature type="domain" description="FCP1 homology" evidence="2">
    <location>
        <begin position="215"/>
        <end position="300"/>
    </location>
</feature>
<name>A0AAN8Z0F0_9MAGN</name>
<dbReference type="InterPro" id="IPR023214">
    <property type="entry name" value="HAD_sf"/>
</dbReference>
<evidence type="ECO:0000313" key="4">
    <source>
        <dbReference type="Proteomes" id="UP001370490"/>
    </source>
</evidence>
<dbReference type="Gene3D" id="3.40.50.1000">
    <property type="entry name" value="HAD superfamily/HAD-like"/>
    <property type="match status" value="1"/>
</dbReference>
<dbReference type="InterPro" id="IPR036412">
    <property type="entry name" value="HAD-like_sf"/>
</dbReference>
<dbReference type="GO" id="GO:0015031">
    <property type="term" value="P:protein transport"/>
    <property type="evidence" value="ECO:0007669"/>
    <property type="project" value="UniProtKB-KW"/>
</dbReference>
<comment type="similarity">
    <text evidence="1">Belongs to the TIM50 family.</text>
</comment>
<dbReference type="SMART" id="SM00577">
    <property type="entry name" value="CPDc"/>
    <property type="match status" value="1"/>
</dbReference>
<comment type="function">
    <text evidence="1">Essential component of the TIM23 complex, a complex that mediates the translocation of transit peptide-containing proteins across the mitochondrial inner membrane.</text>
</comment>
<evidence type="ECO:0000313" key="3">
    <source>
        <dbReference type="EMBL" id="KAK6919891.1"/>
    </source>
</evidence>
<dbReference type="GO" id="GO:0005744">
    <property type="term" value="C:TIM23 mitochondrial import inner membrane translocase complex"/>
    <property type="evidence" value="ECO:0007669"/>
    <property type="project" value="UniProtKB-UniRule"/>
</dbReference>
<keyword evidence="1" id="KW-0496">Mitochondrion</keyword>
<dbReference type="Pfam" id="PF03031">
    <property type="entry name" value="NIF"/>
    <property type="match status" value="1"/>
</dbReference>
<dbReference type="PROSITE" id="PS50969">
    <property type="entry name" value="FCP1"/>
    <property type="match status" value="1"/>
</dbReference>
<reference evidence="3 4" key="1">
    <citation type="submission" date="2023-12" db="EMBL/GenBank/DDBJ databases">
        <title>A high-quality genome assembly for Dillenia turbinata (Dilleniales).</title>
        <authorList>
            <person name="Chanderbali A."/>
        </authorList>
    </citation>
    <scope>NUCLEOTIDE SEQUENCE [LARGE SCALE GENOMIC DNA]</scope>
    <source>
        <strain evidence="3">LSX21</strain>
        <tissue evidence="3">Leaf</tissue>
    </source>
</reference>
<dbReference type="EMBL" id="JBAMMX010000021">
    <property type="protein sequence ID" value="KAK6919891.1"/>
    <property type="molecule type" value="Genomic_DNA"/>
</dbReference>
<protein>
    <recommendedName>
        <fullName evidence="1">Mitochondrial import inner membrane translocase subunit TIM50</fullName>
    </recommendedName>
</protein>
<comment type="subunit">
    <text evidence="1">Component of the TIM23 complex.</text>
</comment>
<organism evidence="3 4">
    <name type="scientific">Dillenia turbinata</name>
    <dbReference type="NCBI Taxonomy" id="194707"/>
    <lineage>
        <taxon>Eukaryota</taxon>
        <taxon>Viridiplantae</taxon>
        <taxon>Streptophyta</taxon>
        <taxon>Embryophyta</taxon>
        <taxon>Tracheophyta</taxon>
        <taxon>Spermatophyta</taxon>
        <taxon>Magnoliopsida</taxon>
        <taxon>eudicotyledons</taxon>
        <taxon>Gunneridae</taxon>
        <taxon>Pentapetalae</taxon>
        <taxon>Dilleniales</taxon>
        <taxon>Dilleniaceae</taxon>
        <taxon>Dillenia</taxon>
    </lineage>
</organism>
<gene>
    <name evidence="3" type="ORF">RJ641_015795</name>
</gene>
<dbReference type="InterPro" id="IPR050365">
    <property type="entry name" value="TIM50"/>
</dbReference>
<comment type="subcellular location">
    <subcellularLocation>
        <location evidence="1">Mitochondrion inner membrane</location>
        <topology evidence="1">Single-pass membrane protein</topology>
    </subcellularLocation>
</comment>
<evidence type="ECO:0000256" key="1">
    <source>
        <dbReference type="RuleBase" id="RU365079"/>
    </source>
</evidence>
<keyword evidence="4" id="KW-1185">Reference proteome</keyword>
<dbReference type="CDD" id="cd07521">
    <property type="entry name" value="HAD_FCP1-like"/>
    <property type="match status" value="1"/>
</dbReference>
<dbReference type="InterPro" id="IPR004274">
    <property type="entry name" value="FCP1_dom"/>
</dbReference>
<evidence type="ECO:0000259" key="2">
    <source>
        <dbReference type="PROSITE" id="PS50969"/>
    </source>
</evidence>
<proteinExistence type="inferred from homology"/>
<keyword evidence="1" id="KW-0811">Translocation</keyword>
<dbReference type="SUPFAM" id="SSF56784">
    <property type="entry name" value="HAD-like"/>
    <property type="match status" value="1"/>
</dbReference>
<dbReference type="PANTHER" id="PTHR12210">
    <property type="entry name" value="DULLARD PROTEIN PHOSPHATASE"/>
    <property type="match status" value="1"/>
</dbReference>